<dbReference type="InterPro" id="IPR050796">
    <property type="entry name" value="SCF_F-box_component"/>
</dbReference>
<dbReference type="Pfam" id="PF00646">
    <property type="entry name" value="F-box"/>
    <property type="match status" value="1"/>
</dbReference>
<protein>
    <submittedName>
        <fullName evidence="2">F-box protein</fullName>
    </submittedName>
</protein>
<dbReference type="SMART" id="SM00256">
    <property type="entry name" value="FBOX"/>
    <property type="match status" value="1"/>
</dbReference>
<evidence type="ECO:0000313" key="2">
    <source>
        <dbReference type="EMBL" id="KAK8928681.1"/>
    </source>
</evidence>
<dbReference type="SUPFAM" id="SSF81383">
    <property type="entry name" value="F-box domain"/>
    <property type="match status" value="1"/>
</dbReference>
<keyword evidence="3" id="KW-1185">Reference proteome</keyword>
<evidence type="ECO:0000259" key="1">
    <source>
        <dbReference type="PROSITE" id="PS50181"/>
    </source>
</evidence>
<evidence type="ECO:0000313" key="3">
    <source>
        <dbReference type="Proteomes" id="UP001418222"/>
    </source>
</evidence>
<name>A0AAP0B5B5_9ASPA</name>
<comment type="caution">
    <text evidence="2">The sequence shown here is derived from an EMBL/GenBank/DDBJ whole genome shotgun (WGS) entry which is preliminary data.</text>
</comment>
<dbReference type="Gene3D" id="1.20.1280.50">
    <property type="match status" value="1"/>
</dbReference>
<dbReference type="Proteomes" id="UP001418222">
    <property type="component" value="Unassembled WGS sequence"/>
</dbReference>
<dbReference type="PANTHER" id="PTHR31672">
    <property type="entry name" value="BNACNNG10540D PROTEIN"/>
    <property type="match status" value="1"/>
</dbReference>
<organism evidence="2 3">
    <name type="scientific">Platanthera zijinensis</name>
    <dbReference type="NCBI Taxonomy" id="2320716"/>
    <lineage>
        <taxon>Eukaryota</taxon>
        <taxon>Viridiplantae</taxon>
        <taxon>Streptophyta</taxon>
        <taxon>Embryophyta</taxon>
        <taxon>Tracheophyta</taxon>
        <taxon>Spermatophyta</taxon>
        <taxon>Magnoliopsida</taxon>
        <taxon>Liliopsida</taxon>
        <taxon>Asparagales</taxon>
        <taxon>Orchidaceae</taxon>
        <taxon>Orchidoideae</taxon>
        <taxon>Orchideae</taxon>
        <taxon>Orchidinae</taxon>
        <taxon>Platanthera</taxon>
    </lineage>
</organism>
<proteinExistence type="predicted"/>
<dbReference type="AlphaFoldDB" id="A0AAP0B5B5"/>
<sequence length="140" mass="16655">MSSINSLFQILPPDIIFQIFARLPLKSMFLSKSVCKQWYRLISHKDFKIPHFETYSREFGLLCELRNLTKMTYPYYNVNMFSDLSLLSFDFMSFQLRVLHRCRCLLLCENLELKTFCICNPSIKNFSQTPRAININTIFL</sequence>
<dbReference type="InterPro" id="IPR036047">
    <property type="entry name" value="F-box-like_dom_sf"/>
</dbReference>
<dbReference type="EMBL" id="JBBWWQ010000015">
    <property type="protein sequence ID" value="KAK8928681.1"/>
    <property type="molecule type" value="Genomic_DNA"/>
</dbReference>
<dbReference type="InterPro" id="IPR001810">
    <property type="entry name" value="F-box_dom"/>
</dbReference>
<feature type="domain" description="F-box" evidence="1">
    <location>
        <begin position="5"/>
        <end position="58"/>
    </location>
</feature>
<accession>A0AAP0B5B5</accession>
<gene>
    <name evidence="2" type="ORF">KSP39_PZI017092</name>
</gene>
<dbReference type="PROSITE" id="PS50181">
    <property type="entry name" value="FBOX"/>
    <property type="match status" value="1"/>
</dbReference>
<reference evidence="2 3" key="1">
    <citation type="journal article" date="2022" name="Nat. Plants">
        <title>Genomes of leafy and leafless Platanthera orchids illuminate the evolution of mycoheterotrophy.</title>
        <authorList>
            <person name="Li M.H."/>
            <person name="Liu K.W."/>
            <person name="Li Z."/>
            <person name="Lu H.C."/>
            <person name="Ye Q.L."/>
            <person name="Zhang D."/>
            <person name="Wang J.Y."/>
            <person name="Li Y.F."/>
            <person name="Zhong Z.M."/>
            <person name="Liu X."/>
            <person name="Yu X."/>
            <person name="Liu D.K."/>
            <person name="Tu X.D."/>
            <person name="Liu B."/>
            <person name="Hao Y."/>
            <person name="Liao X.Y."/>
            <person name="Jiang Y.T."/>
            <person name="Sun W.H."/>
            <person name="Chen J."/>
            <person name="Chen Y.Q."/>
            <person name="Ai Y."/>
            <person name="Zhai J.W."/>
            <person name="Wu S.S."/>
            <person name="Zhou Z."/>
            <person name="Hsiao Y.Y."/>
            <person name="Wu W.L."/>
            <person name="Chen Y.Y."/>
            <person name="Lin Y.F."/>
            <person name="Hsu J.L."/>
            <person name="Li C.Y."/>
            <person name="Wang Z.W."/>
            <person name="Zhao X."/>
            <person name="Zhong W.Y."/>
            <person name="Ma X.K."/>
            <person name="Ma L."/>
            <person name="Huang J."/>
            <person name="Chen G.Z."/>
            <person name="Huang M.Z."/>
            <person name="Huang L."/>
            <person name="Peng D.H."/>
            <person name="Luo Y.B."/>
            <person name="Zou S.Q."/>
            <person name="Chen S.P."/>
            <person name="Lan S."/>
            <person name="Tsai W.C."/>
            <person name="Van de Peer Y."/>
            <person name="Liu Z.J."/>
        </authorList>
    </citation>
    <scope>NUCLEOTIDE SEQUENCE [LARGE SCALE GENOMIC DNA]</scope>
    <source>
        <strain evidence="2">Lor287</strain>
    </source>
</reference>